<dbReference type="Proteomes" id="UP001443914">
    <property type="component" value="Unassembled WGS sequence"/>
</dbReference>
<dbReference type="SUPFAM" id="SSF101148">
    <property type="entry name" value="Plant invertase/pectin methylesterase inhibitor"/>
    <property type="match status" value="1"/>
</dbReference>
<reference evidence="6" key="1">
    <citation type="submission" date="2024-03" db="EMBL/GenBank/DDBJ databases">
        <title>WGS assembly of Saponaria officinalis var. Norfolk2.</title>
        <authorList>
            <person name="Jenkins J."/>
            <person name="Shu S."/>
            <person name="Grimwood J."/>
            <person name="Barry K."/>
            <person name="Goodstein D."/>
            <person name="Schmutz J."/>
            <person name="Leebens-Mack J."/>
            <person name="Osbourn A."/>
        </authorList>
    </citation>
    <scope>NUCLEOTIDE SEQUENCE [LARGE SCALE GENOMIC DNA]</scope>
    <source>
        <strain evidence="6">JIC</strain>
    </source>
</reference>
<evidence type="ECO:0000313" key="7">
    <source>
        <dbReference type="Proteomes" id="UP001443914"/>
    </source>
</evidence>
<dbReference type="Pfam" id="PF04043">
    <property type="entry name" value="PMEI"/>
    <property type="match status" value="1"/>
</dbReference>
<accession>A0AAW1GQN9</accession>
<dbReference type="PANTHER" id="PTHR35357">
    <property type="entry name" value="OS02G0537100 PROTEIN"/>
    <property type="match status" value="1"/>
</dbReference>
<evidence type="ECO:0000256" key="3">
    <source>
        <dbReference type="ARBA" id="ARBA00038471"/>
    </source>
</evidence>
<evidence type="ECO:0000256" key="1">
    <source>
        <dbReference type="ARBA" id="ARBA00022729"/>
    </source>
</evidence>
<dbReference type="EMBL" id="JBDFQZ010000014">
    <property type="protein sequence ID" value="KAK9666830.1"/>
    <property type="molecule type" value="Genomic_DNA"/>
</dbReference>
<dbReference type="CDD" id="cd15795">
    <property type="entry name" value="PMEI-Pla_a_1_like"/>
    <property type="match status" value="1"/>
</dbReference>
<feature type="chain" id="PRO_5043699269" description="Pectinesterase inhibitor domain-containing protein" evidence="4">
    <location>
        <begin position="20"/>
        <end position="177"/>
    </location>
</feature>
<dbReference type="PANTHER" id="PTHR35357:SF8">
    <property type="entry name" value="OS01G0111000 PROTEIN"/>
    <property type="match status" value="1"/>
</dbReference>
<sequence>MRQFIIYLLMVSFITTTSAFNVLVMNTCLQMFKMYLVYNTDVQFCVNALNSDPRSSNATNRHQLAEISFEMDISKAKSIPIIIDNLLKNTTQEKSLDDCKAMYSFAVVELTAGLEALKAKNYERAIVFADSAVQRAKICQLGLRKHMNMTGVSSLARGNTYFMHLASISASFHFPHN</sequence>
<feature type="signal peptide" evidence="4">
    <location>
        <begin position="1"/>
        <end position="19"/>
    </location>
</feature>
<feature type="domain" description="Pectinesterase inhibitor" evidence="5">
    <location>
        <begin position="19"/>
        <end position="172"/>
    </location>
</feature>
<dbReference type="NCBIfam" id="TIGR01614">
    <property type="entry name" value="PME_inhib"/>
    <property type="match status" value="1"/>
</dbReference>
<organism evidence="6 7">
    <name type="scientific">Saponaria officinalis</name>
    <name type="common">Common soapwort</name>
    <name type="synonym">Lychnis saponaria</name>
    <dbReference type="NCBI Taxonomy" id="3572"/>
    <lineage>
        <taxon>Eukaryota</taxon>
        <taxon>Viridiplantae</taxon>
        <taxon>Streptophyta</taxon>
        <taxon>Embryophyta</taxon>
        <taxon>Tracheophyta</taxon>
        <taxon>Spermatophyta</taxon>
        <taxon>Magnoliopsida</taxon>
        <taxon>eudicotyledons</taxon>
        <taxon>Gunneridae</taxon>
        <taxon>Pentapetalae</taxon>
        <taxon>Caryophyllales</taxon>
        <taxon>Caryophyllaceae</taxon>
        <taxon>Caryophylleae</taxon>
        <taxon>Saponaria</taxon>
    </lineage>
</organism>
<dbReference type="InterPro" id="IPR006501">
    <property type="entry name" value="Pectinesterase_inhib_dom"/>
</dbReference>
<evidence type="ECO:0000259" key="5">
    <source>
        <dbReference type="SMART" id="SM00856"/>
    </source>
</evidence>
<evidence type="ECO:0000256" key="2">
    <source>
        <dbReference type="ARBA" id="ARBA00023157"/>
    </source>
</evidence>
<dbReference type="Gene3D" id="1.20.140.40">
    <property type="entry name" value="Invertase/pectin methylesterase inhibitor family protein"/>
    <property type="match status" value="1"/>
</dbReference>
<comment type="caution">
    <text evidence="6">The sequence shown here is derived from an EMBL/GenBank/DDBJ whole genome shotgun (WGS) entry which is preliminary data.</text>
</comment>
<evidence type="ECO:0000313" key="6">
    <source>
        <dbReference type="EMBL" id="KAK9666830.1"/>
    </source>
</evidence>
<name>A0AAW1GQN9_SAPOF</name>
<keyword evidence="2" id="KW-1015">Disulfide bond</keyword>
<gene>
    <name evidence="6" type="ORF">RND81_14G214300</name>
</gene>
<comment type="similarity">
    <text evidence="3">Belongs to the PMEI family.</text>
</comment>
<protein>
    <recommendedName>
        <fullName evidence="5">Pectinesterase inhibitor domain-containing protein</fullName>
    </recommendedName>
</protein>
<dbReference type="InterPro" id="IPR034088">
    <property type="entry name" value="Pla_a_1-like"/>
</dbReference>
<keyword evidence="1 4" id="KW-0732">Signal</keyword>
<evidence type="ECO:0000256" key="4">
    <source>
        <dbReference type="SAM" id="SignalP"/>
    </source>
</evidence>
<dbReference type="AlphaFoldDB" id="A0AAW1GQN9"/>
<dbReference type="SMART" id="SM00856">
    <property type="entry name" value="PMEI"/>
    <property type="match status" value="1"/>
</dbReference>
<dbReference type="InterPro" id="IPR035513">
    <property type="entry name" value="Invertase/methylesterase_inhib"/>
</dbReference>
<keyword evidence="7" id="KW-1185">Reference proteome</keyword>
<proteinExistence type="inferred from homology"/>
<dbReference type="GO" id="GO:0004857">
    <property type="term" value="F:enzyme inhibitor activity"/>
    <property type="evidence" value="ECO:0007669"/>
    <property type="project" value="InterPro"/>
</dbReference>